<accession>A0ABW5BSW4</accession>
<keyword evidence="2" id="KW-1185">Reference proteome</keyword>
<sequence length="48" mass="5633">MSVFENFPVANLDRDQLNKIMTLEKELRSETNENIVLIAYDEKDEGME</sequence>
<organism evidence="1 2">
    <name type="scientific">Metabacillus endolithicus</name>
    <dbReference type="NCBI Taxonomy" id="1535204"/>
    <lineage>
        <taxon>Bacteria</taxon>
        <taxon>Bacillati</taxon>
        <taxon>Bacillota</taxon>
        <taxon>Bacilli</taxon>
        <taxon>Bacillales</taxon>
        <taxon>Bacillaceae</taxon>
        <taxon>Metabacillus</taxon>
    </lineage>
</organism>
<comment type="caution">
    <text evidence="1">The sequence shown here is derived from an EMBL/GenBank/DDBJ whole genome shotgun (WGS) entry which is preliminary data.</text>
</comment>
<proteinExistence type="predicted"/>
<dbReference type="EMBL" id="JBHUIK010000001">
    <property type="protein sequence ID" value="MFD2212540.1"/>
    <property type="molecule type" value="Genomic_DNA"/>
</dbReference>
<evidence type="ECO:0000313" key="1">
    <source>
        <dbReference type="EMBL" id="MFD2212540.1"/>
    </source>
</evidence>
<dbReference type="RefSeq" id="WP_247342239.1">
    <property type="nucleotide sequence ID" value="NZ_CP095550.1"/>
</dbReference>
<name>A0ABW5BSW4_9BACI</name>
<reference evidence="2" key="1">
    <citation type="journal article" date="2019" name="Int. J. Syst. Evol. Microbiol.">
        <title>The Global Catalogue of Microorganisms (GCM) 10K type strain sequencing project: providing services to taxonomists for standard genome sequencing and annotation.</title>
        <authorList>
            <consortium name="The Broad Institute Genomics Platform"/>
            <consortium name="The Broad Institute Genome Sequencing Center for Infectious Disease"/>
            <person name="Wu L."/>
            <person name="Ma J."/>
        </authorList>
    </citation>
    <scope>NUCLEOTIDE SEQUENCE [LARGE SCALE GENOMIC DNA]</scope>
    <source>
        <strain evidence="2">CGMCC 1.15474</strain>
    </source>
</reference>
<protein>
    <submittedName>
        <fullName evidence="1">Uncharacterized protein</fullName>
    </submittedName>
</protein>
<evidence type="ECO:0000313" key="2">
    <source>
        <dbReference type="Proteomes" id="UP001597318"/>
    </source>
</evidence>
<dbReference type="Proteomes" id="UP001597318">
    <property type="component" value="Unassembled WGS sequence"/>
</dbReference>
<gene>
    <name evidence="1" type="ORF">ACFSKK_02305</name>
</gene>